<dbReference type="InterPro" id="IPR029058">
    <property type="entry name" value="AB_hydrolase_fold"/>
</dbReference>
<dbReference type="OrthoDB" id="438440at2759"/>
<name>A0A9Q0HVU9_9POAL</name>
<dbReference type="GO" id="GO:0006629">
    <property type="term" value="P:lipid metabolic process"/>
    <property type="evidence" value="ECO:0007669"/>
    <property type="project" value="InterPro"/>
</dbReference>
<accession>A0A9Q0HVU9</accession>
<dbReference type="Gene3D" id="3.40.50.1820">
    <property type="entry name" value="alpha/beta hydrolase"/>
    <property type="match status" value="1"/>
</dbReference>
<dbReference type="EMBL" id="JAMQYH010000002">
    <property type="protein sequence ID" value="KAJ1699763.1"/>
    <property type="molecule type" value="Genomic_DNA"/>
</dbReference>
<dbReference type="InterPro" id="IPR044819">
    <property type="entry name" value="OBL-like"/>
</dbReference>
<dbReference type="InterPro" id="IPR002921">
    <property type="entry name" value="Fungal_lipase-type"/>
</dbReference>
<dbReference type="GO" id="GO:0004806">
    <property type="term" value="F:triacylglycerol lipase activity"/>
    <property type="evidence" value="ECO:0007669"/>
    <property type="project" value="InterPro"/>
</dbReference>
<dbReference type="CDD" id="cd00519">
    <property type="entry name" value="Lipase_3"/>
    <property type="match status" value="1"/>
</dbReference>
<proteinExistence type="predicted"/>
<dbReference type="Pfam" id="PF01764">
    <property type="entry name" value="Lipase_3"/>
    <property type="match status" value="1"/>
</dbReference>
<evidence type="ECO:0000313" key="2">
    <source>
        <dbReference type="EMBL" id="KAJ1699763.1"/>
    </source>
</evidence>
<dbReference type="AlphaFoldDB" id="A0A9Q0HVU9"/>
<protein>
    <recommendedName>
        <fullName evidence="1">Fungal lipase-type domain-containing protein</fullName>
    </recommendedName>
</protein>
<feature type="domain" description="Fungal lipase-type" evidence="1">
    <location>
        <begin position="205"/>
        <end position="362"/>
    </location>
</feature>
<dbReference type="Proteomes" id="UP001151287">
    <property type="component" value="Unassembled WGS sequence"/>
</dbReference>
<dbReference type="PANTHER" id="PTHR46086">
    <property type="entry name" value="ALPHA/BETA-HYDROLASES SUPERFAMILY PROTEIN"/>
    <property type="match status" value="1"/>
</dbReference>
<comment type="caution">
    <text evidence="2">The sequence shown here is derived from an EMBL/GenBank/DDBJ whole genome shotgun (WGS) entry which is preliminary data.</text>
</comment>
<reference evidence="2" key="1">
    <citation type="journal article" date="2022" name="Cell">
        <title>Repeat-based holocentromeres influence genome architecture and karyotype evolution.</title>
        <authorList>
            <person name="Hofstatter P.G."/>
            <person name="Thangavel G."/>
            <person name="Lux T."/>
            <person name="Neumann P."/>
            <person name="Vondrak T."/>
            <person name="Novak P."/>
            <person name="Zhang M."/>
            <person name="Costa L."/>
            <person name="Castellani M."/>
            <person name="Scott A."/>
            <person name="Toegelov H."/>
            <person name="Fuchs J."/>
            <person name="Mata-Sucre Y."/>
            <person name="Dias Y."/>
            <person name="Vanzela A.L.L."/>
            <person name="Huettel B."/>
            <person name="Almeida C.C.S."/>
            <person name="Simkova H."/>
            <person name="Souza G."/>
            <person name="Pedrosa-Harand A."/>
            <person name="Macas J."/>
            <person name="Mayer K.F.X."/>
            <person name="Houben A."/>
            <person name="Marques A."/>
        </authorList>
    </citation>
    <scope>NUCLEOTIDE SEQUENCE</scope>
    <source>
        <strain evidence="2">RhyBre1mFocal</strain>
    </source>
</reference>
<evidence type="ECO:0000259" key="1">
    <source>
        <dbReference type="Pfam" id="PF01764"/>
    </source>
</evidence>
<evidence type="ECO:0000313" key="3">
    <source>
        <dbReference type="Proteomes" id="UP001151287"/>
    </source>
</evidence>
<sequence>MGSFHNGYFTDYLILRPDKVTLFDLIHLLHTGDIKENSAIDCPEQTPHIDQLKRRWLLFVSLTVQMILLKLKKPIAMFGWMVERWMNLYYANGDSIFVLFKNFLSGNLTFPDDKSANYKSTIGLLDTRIDLDKNIKPGDGKYHAALSIMAAKFAYENKESIKSAVRDHWKMEFLEYYNCWNEFEGDHSTQAFIFCDKPVDAELVVVAFCGTKPFNAIQWCTDFDFSWYAIPGMGKIHGGFLKALGLQKNTGLPEQIHQENDKPIAYYVIREKLRAVLDKNKNAKFLVTGHSLGGALAILFPSILALHKEGDLLKKLDGIYTFGQPRVGNAEFGSFVKRSLDTEKLYFRYVYSNDIVPRVPYDDKALMFKHFGKCLYYNVFYRGKVLNEEPNKNYFALWTLVPKLFTVTIELIRSFVIRYKKGPDYREGGLLRIARIVALVLPGLTPHGPQDYNNSTRLGNLVVPSDAEND</sequence>
<dbReference type="SUPFAM" id="SSF53474">
    <property type="entry name" value="alpha/beta-Hydrolases"/>
    <property type="match status" value="1"/>
</dbReference>
<keyword evidence="3" id="KW-1185">Reference proteome</keyword>
<organism evidence="2 3">
    <name type="scientific">Rhynchospora breviuscula</name>
    <dbReference type="NCBI Taxonomy" id="2022672"/>
    <lineage>
        <taxon>Eukaryota</taxon>
        <taxon>Viridiplantae</taxon>
        <taxon>Streptophyta</taxon>
        <taxon>Embryophyta</taxon>
        <taxon>Tracheophyta</taxon>
        <taxon>Spermatophyta</taxon>
        <taxon>Magnoliopsida</taxon>
        <taxon>Liliopsida</taxon>
        <taxon>Poales</taxon>
        <taxon>Cyperaceae</taxon>
        <taxon>Cyperoideae</taxon>
        <taxon>Rhynchosporeae</taxon>
        <taxon>Rhynchospora</taxon>
    </lineage>
</organism>
<dbReference type="PANTHER" id="PTHR46086:SF4">
    <property type="entry name" value="ALPHA_BETA-HYDROLASES SUPERFAMILY PROTEIN"/>
    <property type="match status" value="1"/>
</dbReference>
<gene>
    <name evidence="2" type="ORF">LUZ63_008275</name>
</gene>